<dbReference type="Pfam" id="PF14238">
    <property type="entry name" value="DUF4340"/>
    <property type="match status" value="1"/>
</dbReference>
<accession>A0A382W8H8</accession>
<name>A0A382W8H8_9ZZZZ</name>
<keyword evidence="1" id="KW-0472">Membrane</keyword>
<dbReference type="EMBL" id="UINC01157435">
    <property type="protein sequence ID" value="SVD54418.1"/>
    <property type="molecule type" value="Genomic_DNA"/>
</dbReference>
<keyword evidence="1" id="KW-1133">Transmembrane helix</keyword>
<feature type="non-terminal residue" evidence="3">
    <location>
        <position position="237"/>
    </location>
</feature>
<proteinExistence type="predicted"/>
<evidence type="ECO:0000256" key="1">
    <source>
        <dbReference type="SAM" id="Phobius"/>
    </source>
</evidence>
<keyword evidence="1" id="KW-0812">Transmembrane</keyword>
<reference evidence="3" key="1">
    <citation type="submission" date="2018-05" db="EMBL/GenBank/DDBJ databases">
        <authorList>
            <person name="Lanie J.A."/>
            <person name="Ng W.-L."/>
            <person name="Kazmierczak K.M."/>
            <person name="Andrzejewski T.M."/>
            <person name="Davidsen T.M."/>
            <person name="Wayne K.J."/>
            <person name="Tettelin H."/>
            <person name="Glass J.I."/>
            <person name="Rusch D."/>
            <person name="Podicherti R."/>
            <person name="Tsui H.-C.T."/>
            <person name="Winkler M.E."/>
        </authorList>
    </citation>
    <scope>NUCLEOTIDE SEQUENCE</scope>
</reference>
<protein>
    <recommendedName>
        <fullName evidence="2">DUF4340 domain-containing protein</fullName>
    </recommendedName>
</protein>
<feature type="transmembrane region" description="Helical" evidence="1">
    <location>
        <begin position="7"/>
        <end position="24"/>
    </location>
</feature>
<feature type="domain" description="DUF4340" evidence="2">
    <location>
        <begin position="70"/>
        <end position="234"/>
    </location>
</feature>
<sequence length="237" mass="26632">MRGLRSTLVLLVITISMGAYIYFVERHRTPSSAPEPNEQLFDFEANDLSSLRVTSEDGGVTTLERTDEMWRIATPVDTAADEATASSIASTLASLEVRRVVEESPINLEPFGLDEPTLDLGFSLNKTDTTQHLLVGEATPTGADRYAKLSDTDRVFLIASYLNSTFNKTTFDLRDKTILRFEQEDLDRLDIITADKTIRFEKVVNEWELAEPWRVRTDFSTVQSLIQSLNSGQMQSV</sequence>
<evidence type="ECO:0000259" key="2">
    <source>
        <dbReference type="Pfam" id="PF14238"/>
    </source>
</evidence>
<dbReference type="AlphaFoldDB" id="A0A382W8H8"/>
<dbReference type="InterPro" id="IPR025641">
    <property type="entry name" value="DUF4340"/>
</dbReference>
<organism evidence="3">
    <name type="scientific">marine metagenome</name>
    <dbReference type="NCBI Taxonomy" id="408172"/>
    <lineage>
        <taxon>unclassified sequences</taxon>
        <taxon>metagenomes</taxon>
        <taxon>ecological metagenomes</taxon>
    </lineage>
</organism>
<gene>
    <name evidence="3" type="ORF">METZ01_LOCUS407272</name>
</gene>
<evidence type="ECO:0000313" key="3">
    <source>
        <dbReference type="EMBL" id="SVD54418.1"/>
    </source>
</evidence>